<evidence type="ECO:0000313" key="2">
    <source>
        <dbReference type="Proteomes" id="UP000784294"/>
    </source>
</evidence>
<sequence length="124" mass="13268">MLSWRLGRTCPAYTPSLAGVAMSSSSIASLTGCECVRSAVRCRKRPRQQCQSGNVDKTTALLDDPEPILSRRLDDGTVEEIVCTISLLVVMAPTDCTAKRMAHGEKGSQITVVPRKIGSCAGSR</sequence>
<comment type="caution">
    <text evidence="1">The sequence shown here is derived from an EMBL/GenBank/DDBJ whole genome shotgun (WGS) entry which is preliminary data.</text>
</comment>
<proteinExistence type="predicted"/>
<dbReference type="EMBL" id="CAAALY010260883">
    <property type="protein sequence ID" value="VEL39330.1"/>
    <property type="molecule type" value="Genomic_DNA"/>
</dbReference>
<dbReference type="AlphaFoldDB" id="A0A3S5AWA0"/>
<organism evidence="1 2">
    <name type="scientific">Protopolystoma xenopodis</name>
    <dbReference type="NCBI Taxonomy" id="117903"/>
    <lineage>
        <taxon>Eukaryota</taxon>
        <taxon>Metazoa</taxon>
        <taxon>Spiralia</taxon>
        <taxon>Lophotrochozoa</taxon>
        <taxon>Platyhelminthes</taxon>
        <taxon>Monogenea</taxon>
        <taxon>Polyopisthocotylea</taxon>
        <taxon>Polystomatidea</taxon>
        <taxon>Polystomatidae</taxon>
        <taxon>Protopolystoma</taxon>
    </lineage>
</organism>
<dbReference type="Proteomes" id="UP000784294">
    <property type="component" value="Unassembled WGS sequence"/>
</dbReference>
<protein>
    <submittedName>
        <fullName evidence="1">Uncharacterized protein</fullName>
    </submittedName>
</protein>
<dbReference type="PROSITE" id="PS51257">
    <property type="entry name" value="PROKAR_LIPOPROTEIN"/>
    <property type="match status" value="1"/>
</dbReference>
<accession>A0A3S5AWA0</accession>
<keyword evidence="2" id="KW-1185">Reference proteome</keyword>
<name>A0A3S5AWA0_9PLAT</name>
<evidence type="ECO:0000313" key="1">
    <source>
        <dbReference type="EMBL" id="VEL39330.1"/>
    </source>
</evidence>
<reference evidence="1" key="1">
    <citation type="submission" date="2018-11" db="EMBL/GenBank/DDBJ databases">
        <authorList>
            <consortium name="Pathogen Informatics"/>
        </authorList>
    </citation>
    <scope>NUCLEOTIDE SEQUENCE</scope>
</reference>
<gene>
    <name evidence="1" type="ORF">PXEA_LOCUS32770</name>
</gene>